<keyword evidence="2" id="KW-1185">Reference proteome</keyword>
<reference evidence="1 2" key="1">
    <citation type="journal article" date="2016" name="Nat. Commun.">
        <title>Extremotolerant tardigrade genome and improved radiotolerance of human cultured cells by tardigrade-unique protein.</title>
        <authorList>
            <person name="Hashimoto T."/>
            <person name="Horikawa D.D."/>
            <person name="Saito Y."/>
            <person name="Kuwahara H."/>
            <person name="Kozuka-Hata H."/>
            <person name="Shin-I T."/>
            <person name="Minakuchi Y."/>
            <person name="Ohishi K."/>
            <person name="Motoyama A."/>
            <person name="Aizu T."/>
            <person name="Enomoto A."/>
            <person name="Kondo K."/>
            <person name="Tanaka S."/>
            <person name="Hara Y."/>
            <person name="Koshikawa S."/>
            <person name="Sagara H."/>
            <person name="Miura T."/>
            <person name="Yokobori S."/>
            <person name="Miyagawa K."/>
            <person name="Suzuki Y."/>
            <person name="Kubo T."/>
            <person name="Oyama M."/>
            <person name="Kohara Y."/>
            <person name="Fujiyama A."/>
            <person name="Arakawa K."/>
            <person name="Katayama T."/>
            <person name="Toyoda A."/>
            <person name="Kunieda T."/>
        </authorList>
    </citation>
    <scope>NUCLEOTIDE SEQUENCE [LARGE SCALE GENOMIC DNA]</scope>
    <source>
        <strain evidence="1 2">YOKOZUNA-1</strain>
    </source>
</reference>
<gene>
    <name evidence="1" type="primary">RvY_12001-1</name>
    <name evidence="1" type="synonym">RvY_12001.1</name>
    <name evidence="1" type="ORF">RvY_12001</name>
</gene>
<protein>
    <submittedName>
        <fullName evidence="1">Uncharacterized protein</fullName>
    </submittedName>
</protein>
<evidence type="ECO:0000313" key="2">
    <source>
        <dbReference type="Proteomes" id="UP000186922"/>
    </source>
</evidence>
<organism evidence="1 2">
    <name type="scientific">Ramazzottius varieornatus</name>
    <name type="common">Water bear</name>
    <name type="synonym">Tardigrade</name>
    <dbReference type="NCBI Taxonomy" id="947166"/>
    <lineage>
        <taxon>Eukaryota</taxon>
        <taxon>Metazoa</taxon>
        <taxon>Ecdysozoa</taxon>
        <taxon>Tardigrada</taxon>
        <taxon>Eutardigrada</taxon>
        <taxon>Parachela</taxon>
        <taxon>Hypsibioidea</taxon>
        <taxon>Ramazzottiidae</taxon>
        <taxon>Ramazzottius</taxon>
    </lineage>
</organism>
<proteinExistence type="predicted"/>
<accession>A0A1D1VI20</accession>
<evidence type="ECO:0000313" key="1">
    <source>
        <dbReference type="EMBL" id="GAV01262.1"/>
    </source>
</evidence>
<dbReference type="AlphaFoldDB" id="A0A1D1VI20"/>
<name>A0A1D1VI20_RAMVA</name>
<sequence length="85" mass="9461">MTDFYLQHGMQKLPAAPAALQGVESDAWGFKRSEDQGSYGNEQVAPEERDLSVDLKVIRLTPAVVNLMRGMGWIESRPSMRLGPQ</sequence>
<dbReference type="Proteomes" id="UP000186922">
    <property type="component" value="Unassembled WGS sequence"/>
</dbReference>
<comment type="caution">
    <text evidence="1">The sequence shown here is derived from an EMBL/GenBank/DDBJ whole genome shotgun (WGS) entry which is preliminary data.</text>
</comment>
<dbReference type="EMBL" id="BDGG01000007">
    <property type="protein sequence ID" value="GAV01262.1"/>
    <property type="molecule type" value="Genomic_DNA"/>
</dbReference>